<dbReference type="EMBL" id="JAYWIO010000002">
    <property type="protein sequence ID" value="KAK7281172.1"/>
    <property type="molecule type" value="Genomic_DNA"/>
</dbReference>
<accession>A0AAN9FRF6</accession>
<evidence type="ECO:0000313" key="2">
    <source>
        <dbReference type="Proteomes" id="UP001372338"/>
    </source>
</evidence>
<reference evidence="1 2" key="1">
    <citation type="submission" date="2024-01" db="EMBL/GenBank/DDBJ databases">
        <title>The genomes of 5 underutilized Papilionoideae crops provide insights into root nodulation and disease resistanc.</title>
        <authorList>
            <person name="Yuan L."/>
        </authorList>
    </citation>
    <scope>NUCLEOTIDE SEQUENCE [LARGE SCALE GENOMIC DNA]</scope>
    <source>
        <strain evidence="1">ZHUSHIDOU_FW_LH</strain>
        <tissue evidence="1">Leaf</tissue>
    </source>
</reference>
<sequence length="86" mass="9802">MLLAYTTRKSTKVYSTKRTIFWDYVITRVTIHQKVRKKVNRGKHKKLTVGVVALRTTTPPPVATVGLINNIGNLSPNFKFKSFTHS</sequence>
<keyword evidence="2" id="KW-1185">Reference proteome</keyword>
<dbReference type="AlphaFoldDB" id="A0AAN9FRF6"/>
<gene>
    <name evidence="1" type="ORF">RIF29_08919</name>
</gene>
<evidence type="ECO:0000313" key="1">
    <source>
        <dbReference type="EMBL" id="KAK7281172.1"/>
    </source>
</evidence>
<comment type="caution">
    <text evidence="1">The sequence shown here is derived from an EMBL/GenBank/DDBJ whole genome shotgun (WGS) entry which is preliminary data.</text>
</comment>
<dbReference type="Proteomes" id="UP001372338">
    <property type="component" value="Unassembled WGS sequence"/>
</dbReference>
<name>A0AAN9FRF6_CROPI</name>
<proteinExistence type="predicted"/>
<organism evidence="1 2">
    <name type="scientific">Crotalaria pallida</name>
    <name type="common">Smooth rattlebox</name>
    <name type="synonym">Crotalaria striata</name>
    <dbReference type="NCBI Taxonomy" id="3830"/>
    <lineage>
        <taxon>Eukaryota</taxon>
        <taxon>Viridiplantae</taxon>
        <taxon>Streptophyta</taxon>
        <taxon>Embryophyta</taxon>
        <taxon>Tracheophyta</taxon>
        <taxon>Spermatophyta</taxon>
        <taxon>Magnoliopsida</taxon>
        <taxon>eudicotyledons</taxon>
        <taxon>Gunneridae</taxon>
        <taxon>Pentapetalae</taxon>
        <taxon>rosids</taxon>
        <taxon>fabids</taxon>
        <taxon>Fabales</taxon>
        <taxon>Fabaceae</taxon>
        <taxon>Papilionoideae</taxon>
        <taxon>50 kb inversion clade</taxon>
        <taxon>genistoids sensu lato</taxon>
        <taxon>core genistoids</taxon>
        <taxon>Crotalarieae</taxon>
        <taxon>Crotalaria</taxon>
    </lineage>
</organism>
<protein>
    <submittedName>
        <fullName evidence="1">Uncharacterized protein</fullName>
    </submittedName>
</protein>